<dbReference type="EMBL" id="JMQC01000009">
    <property type="protein sequence ID" value="KFM95717.1"/>
    <property type="molecule type" value="Genomic_DNA"/>
</dbReference>
<dbReference type="AlphaFoldDB" id="A0A090YCY6"/>
<protein>
    <submittedName>
        <fullName evidence="1">Uncharacterized protein</fullName>
    </submittedName>
</protein>
<organism evidence="1 2">
    <name type="scientific">Bacillus clarus</name>
    <dbReference type="NCBI Taxonomy" id="2338372"/>
    <lineage>
        <taxon>Bacteria</taxon>
        <taxon>Bacillati</taxon>
        <taxon>Bacillota</taxon>
        <taxon>Bacilli</taxon>
        <taxon>Bacillales</taxon>
        <taxon>Bacillaceae</taxon>
        <taxon>Bacillus</taxon>
        <taxon>Bacillus cereus group</taxon>
    </lineage>
</organism>
<gene>
    <name evidence="1" type="ORF">DJ93_5429</name>
</gene>
<name>A0A090YCY6_9BACI</name>
<evidence type="ECO:0000313" key="2">
    <source>
        <dbReference type="Proteomes" id="UP000029389"/>
    </source>
</evidence>
<evidence type="ECO:0000313" key="1">
    <source>
        <dbReference type="EMBL" id="KFM95717.1"/>
    </source>
</evidence>
<dbReference type="Proteomes" id="UP000029389">
    <property type="component" value="Unassembled WGS sequence"/>
</dbReference>
<comment type="caution">
    <text evidence="1">The sequence shown here is derived from an EMBL/GenBank/DDBJ whole genome shotgun (WGS) entry which is preliminary data.</text>
</comment>
<accession>A0A090YCY6</accession>
<sequence>MFKKFVLGAVSTWILVSYWEKHNKREWIKCKRV</sequence>
<proteinExistence type="predicted"/>
<reference evidence="1 2" key="1">
    <citation type="submission" date="2014-04" db="EMBL/GenBank/DDBJ databases">
        <authorList>
            <person name="Bishop-Lilly K.A."/>
            <person name="Broomall S.M."/>
            <person name="Chain P.S."/>
            <person name="Chertkov O."/>
            <person name="Coyne S.R."/>
            <person name="Daligault H.E."/>
            <person name="Davenport K.W."/>
            <person name="Erkkila T."/>
            <person name="Frey K.G."/>
            <person name="Gibbons H.S."/>
            <person name="Gu W."/>
            <person name="Jaissle J."/>
            <person name="Johnson S.L."/>
            <person name="Koroleva G.I."/>
            <person name="Ladner J.T."/>
            <person name="Lo C.-C."/>
            <person name="Minogue T.D."/>
            <person name="Munk C."/>
            <person name="Palacios G.F."/>
            <person name="Redden C.L."/>
            <person name="Rosenzweig C.N."/>
            <person name="Scholz M.B."/>
            <person name="Teshima H."/>
            <person name="Xu Y."/>
        </authorList>
    </citation>
    <scope>NUCLEOTIDE SEQUENCE [LARGE SCALE GENOMIC DNA]</scope>
    <source>
        <strain evidence="1 2">BHP</strain>
    </source>
</reference>